<dbReference type="RefSeq" id="WP_154482303.1">
    <property type="nucleotide sequence ID" value="NZ_JAJBNW010000006.1"/>
</dbReference>
<name>A0A9Q4FL16_9FIRM</name>
<organism evidence="1 2">
    <name type="scientific">Anaerosalibacter bizertensis</name>
    <dbReference type="NCBI Taxonomy" id="932217"/>
    <lineage>
        <taxon>Bacteria</taxon>
        <taxon>Bacillati</taxon>
        <taxon>Bacillota</taxon>
        <taxon>Tissierellia</taxon>
        <taxon>Tissierellales</taxon>
        <taxon>Sporanaerobacteraceae</taxon>
        <taxon>Anaerosalibacter</taxon>
    </lineage>
</organism>
<comment type="caution">
    <text evidence="1">The sequence shown here is derived from an EMBL/GenBank/DDBJ whole genome shotgun (WGS) entry which is preliminary data.</text>
</comment>
<evidence type="ECO:0000313" key="1">
    <source>
        <dbReference type="EMBL" id="MCG4564115.1"/>
    </source>
</evidence>
<dbReference type="Proteomes" id="UP001108123">
    <property type="component" value="Unassembled WGS sequence"/>
</dbReference>
<gene>
    <name evidence="1" type="ORF">L0P62_01495</name>
</gene>
<evidence type="ECO:0000313" key="2">
    <source>
        <dbReference type="Proteomes" id="UP001108123"/>
    </source>
</evidence>
<dbReference type="AlphaFoldDB" id="A0A9Q4FL16"/>
<accession>A0A9Q4FL16</accession>
<reference evidence="1" key="1">
    <citation type="submission" date="2022-01" db="EMBL/GenBank/DDBJ databases">
        <title>Collection of gut derived symbiotic bacterial strains cultured from healthy donors.</title>
        <authorList>
            <person name="Lin H."/>
            <person name="Kohout C."/>
            <person name="Waligurski E."/>
            <person name="Pamer E.G."/>
        </authorList>
    </citation>
    <scope>NUCLEOTIDE SEQUENCE</scope>
    <source>
        <strain evidence="1">MSK.14.39</strain>
    </source>
</reference>
<sequence length="57" mass="6682">MVKHMTIVDYGDGSDLKEKIYDWISENEGEILEIIDIEYENSGNIFYATVTYEERSD</sequence>
<dbReference type="EMBL" id="JAKNID010000003">
    <property type="protein sequence ID" value="MCG4564115.1"/>
    <property type="molecule type" value="Genomic_DNA"/>
</dbReference>
<keyword evidence="2" id="KW-1185">Reference proteome</keyword>
<dbReference type="OrthoDB" id="1707949at2"/>
<protein>
    <submittedName>
        <fullName evidence="1">Uncharacterized protein</fullName>
    </submittedName>
</protein>
<proteinExistence type="predicted"/>